<evidence type="ECO:0000313" key="4">
    <source>
        <dbReference type="Proteomes" id="UP000265703"/>
    </source>
</evidence>
<feature type="transmembrane region" description="Helical" evidence="2">
    <location>
        <begin position="343"/>
        <end position="363"/>
    </location>
</feature>
<comment type="caution">
    <text evidence="3">The sequence shown here is derived from an EMBL/GenBank/DDBJ whole genome shotgun (WGS) entry which is preliminary data.</text>
</comment>
<feature type="transmembrane region" description="Helical" evidence="2">
    <location>
        <begin position="440"/>
        <end position="460"/>
    </location>
</feature>
<keyword evidence="2" id="KW-0472">Membrane</keyword>
<comment type="similarity">
    <text evidence="1">Belongs to the LIMR family.</text>
</comment>
<dbReference type="GO" id="GO:0007165">
    <property type="term" value="P:signal transduction"/>
    <property type="evidence" value="ECO:0007669"/>
    <property type="project" value="TreeGrafter"/>
</dbReference>
<feature type="transmembrane region" description="Helical" evidence="2">
    <location>
        <begin position="480"/>
        <end position="503"/>
    </location>
</feature>
<accession>A0A397TGP2</accession>
<keyword evidence="4" id="KW-1185">Reference proteome</keyword>
<feature type="transmembrane region" description="Helical" evidence="2">
    <location>
        <begin position="28"/>
        <end position="45"/>
    </location>
</feature>
<dbReference type="GO" id="GO:0004888">
    <property type="term" value="F:transmembrane signaling receptor activity"/>
    <property type="evidence" value="ECO:0007669"/>
    <property type="project" value="TreeGrafter"/>
</dbReference>
<protein>
    <submittedName>
        <fullName evidence="3">LMBR1-like membrane protein</fullName>
    </submittedName>
</protein>
<evidence type="ECO:0000313" key="3">
    <source>
        <dbReference type="EMBL" id="RIA96086.1"/>
    </source>
</evidence>
<sequence>MTSIEENSTLNASEKAANEFYNWVRQNIIAFLLFVSLYSISYSLLKRFRRKNRISDAEEEDDDLYGIDNLIIIILCAGGLAMALAGFLLWPFTMIATALLHNELFSGNYYLTWLNAELLVTLWNYAFIGCNIALFALLPFAFFYSETDQFRTFFAKARETLTIMVLVGMLMYGCIYTLKMILGMSDVDELEMLNLFTCIGGALICLKATPRGYIEIFSWISRLPLRPDYRRSLKEKMIRNKMDITVWRQRLENLDRGLRSVYGINNTSRSAVLYPSAPSQRSYSSSKLYASMCGLTNNIMPTRSGNLSNSRNEIIVKINKLEEERERIQQDLSHSPLYRNISFLVLLLVSNSIWLLVLGHILYTLMKSLLVDDEKDLKNLEALIGKQTVSIFGRFGTLKDIMLMFYFTSATIIGVYSISPFKRIRPRLGRMTVQHMIANVTVLLVISSSWPALVRVLGLTRLGSAGPYENFSTMTNIGQYLAMAFRFGSLITTVFSTLEYYVLRNLIRYPSHASAANEITHQPYNNERFYQPQRNGNMDEANLNRYYFHHSPPDHHGMRR</sequence>
<feature type="transmembrane region" description="Helical" evidence="2">
    <location>
        <begin position="163"/>
        <end position="182"/>
    </location>
</feature>
<dbReference type="EMBL" id="QKYT01000051">
    <property type="protein sequence ID" value="RIA96086.1"/>
    <property type="molecule type" value="Genomic_DNA"/>
</dbReference>
<feature type="transmembrane region" description="Helical" evidence="2">
    <location>
        <begin position="70"/>
        <end position="100"/>
    </location>
</feature>
<reference evidence="3 4" key="1">
    <citation type="submission" date="2018-06" db="EMBL/GenBank/DDBJ databases">
        <title>Comparative genomics reveals the genomic features of Rhizophagus irregularis, R. cerebriforme, R. diaphanum and Gigaspora rosea, and their symbiotic lifestyle signature.</title>
        <authorList>
            <person name="Morin E."/>
            <person name="San Clemente H."/>
            <person name="Chen E.C.H."/>
            <person name="De La Providencia I."/>
            <person name="Hainaut M."/>
            <person name="Kuo A."/>
            <person name="Kohler A."/>
            <person name="Murat C."/>
            <person name="Tang N."/>
            <person name="Roy S."/>
            <person name="Loubradou J."/>
            <person name="Henrissat B."/>
            <person name="Grigoriev I.V."/>
            <person name="Corradi N."/>
            <person name="Roux C."/>
            <person name="Martin F.M."/>
        </authorList>
    </citation>
    <scope>NUCLEOTIDE SEQUENCE [LARGE SCALE GENOMIC DNA]</scope>
    <source>
        <strain evidence="3 4">DAOM 227022</strain>
    </source>
</reference>
<feature type="transmembrane region" description="Helical" evidence="2">
    <location>
        <begin position="194"/>
        <end position="214"/>
    </location>
</feature>
<dbReference type="PANTHER" id="PTHR12625">
    <property type="entry name" value="LIPOCALIN-1 INTERACTING MEMBRANE RECEPTOR LIMR"/>
    <property type="match status" value="1"/>
</dbReference>
<dbReference type="AlphaFoldDB" id="A0A397TGP2"/>
<dbReference type="Proteomes" id="UP000265703">
    <property type="component" value="Unassembled WGS sequence"/>
</dbReference>
<dbReference type="PRINTS" id="PR01692">
    <property type="entry name" value="LIPOCALINIMR"/>
</dbReference>
<dbReference type="GO" id="GO:0005886">
    <property type="term" value="C:plasma membrane"/>
    <property type="evidence" value="ECO:0007669"/>
    <property type="project" value="TreeGrafter"/>
</dbReference>
<dbReference type="STRING" id="658196.A0A397TGP2"/>
<name>A0A397TGP2_9GLOM</name>
<keyword evidence="2" id="KW-0812">Transmembrane</keyword>
<evidence type="ECO:0000256" key="2">
    <source>
        <dbReference type="SAM" id="Phobius"/>
    </source>
</evidence>
<dbReference type="InterPro" id="IPR008075">
    <property type="entry name" value="LIMR"/>
</dbReference>
<feature type="transmembrane region" description="Helical" evidence="2">
    <location>
        <begin position="401"/>
        <end position="419"/>
    </location>
</feature>
<proteinExistence type="inferred from homology"/>
<dbReference type="InterPro" id="IPR006876">
    <property type="entry name" value="LMBR1-like_membr_prot"/>
</dbReference>
<evidence type="ECO:0000256" key="1">
    <source>
        <dbReference type="ARBA" id="ARBA00010487"/>
    </source>
</evidence>
<dbReference type="OrthoDB" id="5596951at2759"/>
<feature type="transmembrane region" description="Helical" evidence="2">
    <location>
        <begin position="120"/>
        <end position="143"/>
    </location>
</feature>
<keyword evidence="2" id="KW-1133">Transmembrane helix</keyword>
<gene>
    <name evidence="3" type="ORF">C1645_802641</name>
</gene>
<organism evidence="3 4">
    <name type="scientific">Glomus cerebriforme</name>
    <dbReference type="NCBI Taxonomy" id="658196"/>
    <lineage>
        <taxon>Eukaryota</taxon>
        <taxon>Fungi</taxon>
        <taxon>Fungi incertae sedis</taxon>
        <taxon>Mucoromycota</taxon>
        <taxon>Glomeromycotina</taxon>
        <taxon>Glomeromycetes</taxon>
        <taxon>Glomerales</taxon>
        <taxon>Glomeraceae</taxon>
        <taxon>Glomus</taxon>
    </lineage>
</organism>
<dbReference type="PANTHER" id="PTHR12625:SF0">
    <property type="entry name" value="PROTEIN LILIPOD"/>
    <property type="match status" value="1"/>
</dbReference>
<dbReference type="Pfam" id="PF04791">
    <property type="entry name" value="LMBR1"/>
    <property type="match status" value="1"/>
</dbReference>